<dbReference type="PANTHER" id="PTHR46401">
    <property type="entry name" value="GLYCOSYLTRANSFERASE WBBK-RELATED"/>
    <property type="match status" value="1"/>
</dbReference>
<comment type="caution">
    <text evidence="3">The sequence shown here is derived from an EMBL/GenBank/DDBJ whole genome shotgun (WGS) entry which is preliminary data.</text>
</comment>
<keyword evidence="4" id="KW-1185">Reference proteome</keyword>
<name>A0A846N272_9PROT</name>
<dbReference type="PANTHER" id="PTHR46401:SF2">
    <property type="entry name" value="GLYCOSYLTRANSFERASE WBBK-RELATED"/>
    <property type="match status" value="1"/>
</dbReference>
<reference evidence="3 4" key="1">
    <citation type="submission" date="2020-03" db="EMBL/GenBank/DDBJ databases">
        <title>Genomic Encyclopedia of Type Strains, Phase IV (KMG-IV): sequencing the most valuable type-strain genomes for metagenomic binning, comparative biology and taxonomic classification.</title>
        <authorList>
            <person name="Goeker M."/>
        </authorList>
    </citation>
    <scope>NUCLEOTIDE SEQUENCE [LARGE SCALE GENOMIC DNA]</scope>
    <source>
        <strain evidence="3 4">DSM 19867</strain>
    </source>
</reference>
<dbReference type="Proteomes" id="UP000570514">
    <property type="component" value="Unassembled WGS sequence"/>
</dbReference>
<dbReference type="Pfam" id="PF00534">
    <property type="entry name" value="Glycos_transf_1"/>
    <property type="match status" value="1"/>
</dbReference>
<organism evidence="3 4">
    <name type="scientific">Rhizomicrobium palustre</name>
    <dbReference type="NCBI Taxonomy" id="189966"/>
    <lineage>
        <taxon>Bacteria</taxon>
        <taxon>Pseudomonadati</taxon>
        <taxon>Pseudomonadota</taxon>
        <taxon>Alphaproteobacteria</taxon>
        <taxon>Micropepsales</taxon>
        <taxon>Micropepsaceae</taxon>
        <taxon>Rhizomicrobium</taxon>
    </lineage>
</organism>
<evidence type="ECO:0000313" key="3">
    <source>
        <dbReference type="EMBL" id="NIK89836.1"/>
    </source>
</evidence>
<protein>
    <submittedName>
        <fullName evidence="3">Glycosyltransferase involved in cell wall biosynthesis</fullName>
    </submittedName>
</protein>
<feature type="domain" description="Glycosyl transferase family 1" evidence="2">
    <location>
        <begin position="187"/>
        <end position="332"/>
    </location>
</feature>
<dbReference type="RefSeq" id="WP_167083891.1">
    <property type="nucleotide sequence ID" value="NZ_BAAADC010000001.1"/>
</dbReference>
<keyword evidence="1 3" id="KW-0808">Transferase</keyword>
<evidence type="ECO:0000313" key="4">
    <source>
        <dbReference type="Proteomes" id="UP000570514"/>
    </source>
</evidence>
<dbReference type="SUPFAM" id="SSF53756">
    <property type="entry name" value="UDP-Glycosyltransferase/glycogen phosphorylase"/>
    <property type="match status" value="1"/>
</dbReference>
<dbReference type="GO" id="GO:0016757">
    <property type="term" value="F:glycosyltransferase activity"/>
    <property type="evidence" value="ECO:0007669"/>
    <property type="project" value="InterPro"/>
</dbReference>
<dbReference type="EMBL" id="JAASRM010000001">
    <property type="protein sequence ID" value="NIK89836.1"/>
    <property type="molecule type" value="Genomic_DNA"/>
</dbReference>
<evidence type="ECO:0000256" key="1">
    <source>
        <dbReference type="ARBA" id="ARBA00022679"/>
    </source>
</evidence>
<sequence>MSERIGMIEVDFTLALHNRTGKYFIGRDIINANLGRIYQLRYWRLKGTPAEGPPLGLKARIIGRLAVDEMRLRAMNPELRALRLRPARVVLHLDPLTVLTHRLTRHDAVLCHDVGPLTHPELFEPDVVAGYGEAYREIAEAGAHMVFVSKASERAFHKAVPGRYSSSQVVYPSLRNEVGSGASTPLDIEKPFLLTVGYVGARKNQLTAIRAFQQSGLAEKGFRYVICGGREAGYEPVAQAAGQTPGVKLLSYVGDGELNWLYANAEGFVLPSLLEGFGVPVAEANRAGLVPIVSRDSVLEEVAGEGALAVNPLDCAEIAAAMQHLAFMPESERQSRRAMLAQSVARFSEEAFLAGWDRVTAEAAERSLVFAERQAA</sequence>
<dbReference type="AlphaFoldDB" id="A0A846N272"/>
<dbReference type="Gene3D" id="3.40.50.2000">
    <property type="entry name" value="Glycogen Phosphorylase B"/>
    <property type="match status" value="1"/>
</dbReference>
<dbReference type="InterPro" id="IPR001296">
    <property type="entry name" value="Glyco_trans_1"/>
</dbReference>
<dbReference type="GO" id="GO:0009103">
    <property type="term" value="P:lipopolysaccharide biosynthetic process"/>
    <property type="evidence" value="ECO:0007669"/>
    <property type="project" value="TreeGrafter"/>
</dbReference>
<gene>
    <name evidence="3" type="ORF">FHS83_003154</name>
</gene>
<proteinExistence type="predicted"/>
<accession>A0A846N272</accession>
<evidence type="ECO:0000259" key="2">
    <source>
        <dbReference type="Pfam" id="PF00534"/>
    </source>
</evidence>